<dbReference type="InterPro" id="IPR039532">
    <property type="entry name" value="TetR_C_Firmicutes"/>
</dbReference>
<evidence type="ECO:0000259" key="3">
    <source>
        <dbReference type="PROSITE" id="PS50977"/>
    </source>
</evidence>
<gene>
    <name evidence="4" type="ORF">SAMN02745243_00304</name>
</gene>
<protein>
    <submittedName>
        <fullName evidence="4">Transcriptional regulator, TetR family</fullName>
    </submittedName>
</protein>
<accession>A0A1M6IB08</accession>
<dbReference type="GO" id="GO:0003677">
    <property type="term" value="F:DNA binding"/>
    <property type="evidence" value="ECO:0007669"/>
    <property type="project" value="UniProtKB-UniRule"/>
</dbReference>
<dbReference type="Gene3D" id="1.10.357.10">
    <property type="entry name" value="Tetracycline Repressor, domain 2"/>
    <property type="match status" value="1"/>
</dbReference>
<dbReference type="PROSITE" id="PS50977">
    <property type="entry name" value="HTH_TETR_2"/>
    <property type="match status" value="1"/>
</dbReference>
<dbReference type="Proteomes" id="UP000184301">
    <property type="component" value="Unassembled WGS sequence"/>
</dbReference>
<dbReference type="PANTHER" id="PTHR43479:SF7">
    <property type="entry name" value="TETR-FAMILY TRANSCRIPTIONAL REGULATOR"/>
    <property type="match status" value="1"/>
</dbReference>
<name>A0A1M6IB08_9FIRM</name>
<dbReference type="InterPro" id="IPR001647">
    <property type="entry name" value="HTH_TetR"/>
</dbReference>
<keyword evidence="1 2" id="KW-0238">DNA-binding</keyword>
<dbReference type="SUPFAM" id="SSF46689">
    <property type="entry name" value="Homeodomain-like"/>
    <property type="match status" value="1"/>
</dbReference>
<organism evidence="4 5">
    <name type="scientific">Hespellia stercorisuis DSM 15480</name>
    <dbReference type="NCBI Taxonomy" id="1121950"/>
    <lineage>
        <taxon>Bacteria</taxon>
        <taxon>Bacillati</taxon>
        <taxon>Bacillota</taxon>
        <taxon>Clostridia</taxon>
        <taxon>Lachnospirales</taxon>
        <taxon>Lachnospiraceae</taxon>
        <taxon>Hespellia</taxon>
    </lineage>
</organism>
<evidence type="ECO:0000313" key="5">
    <source>
        <dbReference type="Proteomes" id="UP000184301"/>
    </source>
</evidence>
<dbReference type="Pfam" id="PF14278">
    <property type="entry name" value="TetR_C_8"/>
    <property type="match status" value="1"/>
</dbReference>
<dbReference type="InterPro" id="IPR050624">
    <property type="entry name" value="HTH-type_Tx_Regulator"/>
</dbReference>
<sequence>MTKFTKQAICTSFMKLLNDRPLSQITVKDIVDDCGINRKTFYYYYQDIYALIDDLFKADLERIKETFPTDVEWPEAHKALANELLKNKTAVLHIYRSIDDTKLEQTAYEIGMQMIPKSIRAKLGNMEVKDSDLNLIASLSASALAGFLVRWVRDGMKDDPNAMIDRATAVMQGTTELALANAAKLKKE</sequence>
<dbReference type="RefSeq" id="WP_073104107.1">
    <property type="nucleotide sequence ID" value="NZ_FQZY01000006.1"/>
</dbReference>
<dbReference type="STRING" id="1121950.SAMN02745243_00304"/>
<dbReference type="OrthoDB" id="9810250at2"/>
<evidence type="ECO:0000256" key="1">
    <source>
        <dbReference type="ARBA" id="ARBA00023125"/>
    </source>
</evidence>
<proteinExistence type="predicted"/>
<dbReference type="Pfam" id="PF00440">
    <property type="entry name" value="TetR_N"/>
    <property type="match status" value="1"/>
</dbReference>
<dbReference type="EMBL" id="FQZY01000006">
    <property type="protein sequence ID" value="SHJ31597.1"/>
    <property type="molecule type" value="Genomic_DNA"/>
</dbReference>
<feature type="domain" description="HTH tetR-type" evidence="3">
    <location>
        <begin position="3"/>
        <end position="63"/>
    </location>
</feature>
<feature type="DNA-binding region" description="H-T-H motif" evidence="2">
    <location>
        <begin position="26"/>
        <end position="45"/>
    </location>
</feature>
<dbReference type="AlphaFoldDB" id="A0A1M6IB08"/>
<evidence type="ECO:0000256" key="2">
    <source>
        <dbReference type="PROSITE-ProRule" id="PRU00335"/>
    </source>
</evidence>
<keyword evidence="5" id="KW-1185">Reference proteome</keyword>
<dbReference type="PANTHER" id="PTHR43479">
    <property type="entry name" value="ACREF/ENVCD OPERON REPRESSOR-RELATED"/>
    <property type="match status" value="1"/>
</dbReference>
<dbReference type="InterPro" id="IPR009057">
    <property type="entry name" value="Homeodomain-like_sf"/>
</dbReference>
<evidence type="ECO:0000313" key="4">
    <source>
        <dbReference type="EMBL" id="SHJ31597.1"/>
    </source>
</evidence>
<reference evidence="4 5" key="1">
    <citation type="submission" date="2016-11" db="EMBL/GenBank/DDBJ databases">
        <authorList>
            <person name="Jaros S."/>
            <person name="Januszkiewicz K."/>
            <person name="Wedrychowicz H."/>
        </authorList>
    </citation>
    <scope>NUCLEOTIDE SEQUENCE [LARGE SCALE GENOMIC DNA]</scope>
    <source>
        <strain evidence="4 5">DSM 15480</strain>
    </source>
</reference>